<dbReference type="Pfam" id="PF13332">
    <property type="entry name" value="Fil_haemagg_2"/>
    <property type="match status" value="5"/>
</dbReference>
<dbReference type="SUPFAM" id="SSF51126">
    <property type="entry name" value="Pectin lyase-like"/>
    <property type="match status" value="1"/>
</dbReference>
<reference evidence="3 4" key="1">
    <citation type="submission" date="2020-03" db="EMBL/GenBank/DDBJ databases">
        <authorList>
            <person name="Wang L."/>
            <person name="He N."/>
            <person name="Li Y."/>
            <person name="Fang Y."/>
            <person name="Zhang F."/>
        </authorList>
    </citation>
    <scope>NUCLEOTIDE SEQUENCE [LARGE SCALE GENOMIC DNA]</scope>
    <source>
        <strain evidence="4">hsmgli-8</strain>
    </source>
</reference>
<feature type="domain" description="Filamentous haemagglutinin FhaB/tRNA nuclease CdiA-like TPS" evidence="2">
    <location>
        <begin position="52"/>
        <end position="172"/>
    </location>
</feature>
<accession>A0ABX0YES0</accession>
<dbReference type="InterPro" id="IPR025157">
    <property type="entry name" value="Hemagglutinin_rpt"/>
</dbReference>
<keyword evidence="4" id="KW-1185">Reference proteome</keyword>
<gene>
    <name evidence="3" type="ORF">HBH25_13350</name>
</gene>
<comment type="caution">
    <text evidence="3">The sequence shown here is derived from an EMBL/GenBank/DDBJ whole genome shotgun (WGS) entry which is preliminary data.</text>
</comment>
<protein>
    <submittedName>
        <fullName evidence="3">Filamentous hemagglutinin N-terminal domain-containing protein</fullName>
    </submittedName>
</protein>
<feature type="compositionally biased region" description="Basic and acidic residues" evidence="1">
    <location>
        <begin position="1503"/>
        <end position="1519"/>
    </location>
</feature>
<evidence type="ECO:0000313" key="3">
    <source>
        <dbReference type="EMBL" id="NJP01835.1"/>
    </source>
</evidence>
<dbReference type="EMBL" id="JAAVJI010000007">
    <property type="protein sequence ID" value="NJP01835.1"/>
    <property type="molecule type" value="Genomic_DNA"/>
</dbReference>
<organism evidence="3 4">
    <name type="scientific">Pseudomonas quercus</name>
    <dbReference type="NCBI Taxonomy" id="2722792"/>
    <lineage>
        <taxon>Bacteria</taxon>
        <taxon>Pseudomonadati</taxon>
        <taxon>Pseudomonadota</taxon>
        <taxon>Gammaproteobacteria</taxon>
        <taxon>Pseudomonadales</taxon>
        <taxon>Pseudomonadaceae</taxon>
        <taxon>Pseudomonas</taxon>
    </lineage>
</organism>
<name>A0ABX0YES0_9PSED</name>
<evidence type="ECO:0000313" key="4">
    <source>
        <dbReference type="Proteomes" id="UP000746535"/>
    </source>
</evidence>
<dbReference type="Proteomes" id="UP000746535">
    <property type="component" value="Unassembled WGS sequence"/>
</dbReference>
<sequence length="1519" mass="158774">MKKTKGSPLFHLRPDPLRWSIAGALMMQPLLALGEGITPVQGPNGSAQVHLQNGIPVINITAPGPNGLSHNPFNDYNVPVQGLVLNNALTPGDSRLAGALGSNPQLQGQAASVILNQVVGALPSTVLGTQEVFGQAADYVLANPNGIHVQGVGFINTPRAVFLVGTPEVTDGRLTGLNTFSAPGDLHISGRGLTAEGAVDLIAPRINSEGQLETTGALTAIAGRNRVAADGLHILETRQRPDEPAGIDLNVLGAMKAGRIRMVSTREGAGIRLAGPSVLGTQGVHVVSAGDVNVGREGKGQTLVASTQGELAFDAGQDITLTGSRLAGRTIRAKASRDLTLDAATEEQVKRQREHWKKKTWFVTTETYSNNTEEHRTLLEGNTLTAVTDMTLEAGRNVTLRASDLQADNVLAINAGNQVLIEGGIETTTRTSETHHRKHLWRGDKTESSLEEKARPSTLSAGTVTISAGDKATVRGSDITSRGDLNIMAGSIEVGSQAVKRTTNRDDYRGDLIGGWAFGENGDREETGTRQRGSHLKAEGKARLISDDVLIQGSAVYGKAGTETIGKKGPVIIESVADVTHVKERRHDSKLAGLVGDKTSSVRNREQVVRAAVTTDGDHFATSATDITVIGSDVTAGGANVNKAKGNVNVLPAKATRNETSTHDVAGFYASAGETRKTEDGKAGSKQYEAAIGHETLSKRTALDEARVVGSSLTGRTVQLDGETVTIDSSKVTSREGNVDVNAKNLNVVSQLDTVKETSSEIRRAFGEQVTGGIERVGSGHVYEQEISARSEEKATLAQAEVTSAADINFNVDGRIHYKGASVKAGGQVNENAREVTREAVHEVDDTQITREQYAFKPSVSVEVEDVTKPLMNLFTGKDPAKFQQPGLEDSMVPPSLGIDLEATYLNREQGKREETPVVTAVKGKQVDTQVAGLLKDEGTQYVATEGPVNLTAGSHEAPAAIAKTIETLNRTDAKAAVRVDTITGSDVNVSASGDASRQKILAENSVAIPASFDGKRGVNVQLGTDGRYEGTVIKAGEGEFTAEAGNDFILKQAKNTQYTKEDNQDGYSLIKGGTAPAGKSALLMVGANGKTLETTDTQGIGGSIQTGKGRITAGGTALLQGVSINQGSQPTETFDINTGGKAELLATVDTHEAHGQVLGGALQLGINRNPTAGVERLGGSVGGHVDMGTVNEQSETRTGAKLSVNHLNINAKAHEDVAIHLEGTQLAGETLKLDAVNGGALLDAARSQEHKDNLRLTAGAGIGGSSGLKKEDDASALYGRVKVGLDKVDNTTYTPLDIRQKAIDLNAAMNVELKGAVVSAGTVTGNVGGGLIVSSAQDSVSATQVNLDARLGKEKNPQGLLNGLKSLTGPFADKATEKVGKQVQAMDLAVTPTLLVDVVTEQRTTAAKVASLSGQQGINLNVGGDTLLNGAKLKSSQGQVALGGSEVKLNDLSGRDYRADVSINASNGPAELIGSVINEFTANRSEQAKADEHGNTGLVRTGGHDRSQAIKAGVEARQ</sequence>
<evidence type="ECO:0000259" key="2">
    <source>
        <dbReference type="SMART" id="SM00912"/>
    </source>
</evidence>
<dbReference type="InterPro" id="IPR008638">
    <property type="entry name" value="FhaB/CdiA-like_TPS"/>
</dbReference>
<dbReference type="SMART" id="SM00912">
    <property type="entry name" value="Haemagg_act"/>
    <property type="match status" value="1"/>
</dbReference>
<dbReference type="Pfam" id="PF05860">
    <property type="entry name" value="TPS"/>
    <property type="match status" value="1"/>
</dbReference>
<dbReference type="RefSeq" id="WP_168084409.1">
    <property type="nucleotide sequence ID" value="NZ_JAAVJI010000007.1"/>
</dbReference>
<dbReference type="InterPro" id="IPR012334">
    <property type="entry name" value="Pectin_lyas_fold"/>
</dbReference>
<dbReference type="InterPro" id="IPR011050">
    <property type="entry name" value="Pectin_lyase_fold/virulence"/>
</dbReference>
<feature type="region of interest" description="Disordered" evidence="1">
    <location>
        <begin position="1487"/>
        <end position="1519"/>
    </location>
</feature>
<dbReference type="NCBIfam" id="TIGR01901">
    <property type="entry name" value="adhes_NPXG"/>
    <property type="match status" value="1"/>
</dbReference>
<dbReference type="Gene3D" id="2.160.20.10">
    <property type="entry name" value="Single-stranded right-handed beta-helix, Pectin lyase-like"/>
    <property type="match status" value="1"/>
</dbReference>
<evidence type="ECO:0000256" key="1">
    <source>
        <dbReference type="SAM" id="MobiDB-lite"/>
    </source>
</evidence>
<proteinExistence type="predicted"/>